<reference evidence="6" key="3">
    <citation type="submission" date="2025-09" db="UniProtKB">
        <authorList>
            <consortium name="Ensembl"/>
        </authorList>
    </citation>
    <scope>IDENTIFICATION</scope>
</reference>
<dbReference type="Pfam" id="PF04064">
    <property type="entry name" value="DUF384"/>
    <property type="match status" value="1"/>
</dbReference>
<dbReference type="Bgee" id="ENSGACG00000004030">
    <property type="expression patterns" value="Expressed in head kidney and 12 other cell types or tissues"/>
</dbReference>
<reference evidence="6" key="2">
    <citation type="submission" date="2025-08" db="UniProtKB">
        <authorList>
            <consortium name="Ensembl"/>
        </authorList>
    </citation>
    <scope>IDENTIFICATION</scope>
</reference>
<dbReference type="Ensembl" id="ENSGACT00000005306.3">
    <property type="protein sequence ID" value="ENSGACP00000005291.3"/>
    <property type="gene ID" value="ENSGACG00000004030.3"/>
</dbReference>
<feature type="domain" description="Protein HGH1 N-terminal" evidence="4">
    <location>
        <begin position="128"/>
        <end position="298"/>
    </location>
</feature>
<dbReference type="InterPro" id="IPR039717">
    <property type="entry name" value="Hgh1"/>
</dbReference>
<accession>G3NIY1</accession>
<comment type="similarity">
    <text evidence="1">Belongs to the HGH1 family.</text>
</comment>
<dbReference type="InterPro" id="IPR007205">
    <property type="entry name" value="Protein_HGH1_N"/>
</dbReference>
<name>G3NIY1_GASAC</name>
<feature type="compositionally biased region" description="Basic and acidic residues" evidence="3">
    <location>
        <begin position="373"/>
        <end position="382"/>
    </location>
</feature>
<feature type="domain" description="Protein HGH1 C-terminal" evidence="5">
    <location>
        <begin position="303"/>
        <end position="356"/>
    </location>
</feature>
<dbReference type="SUPFAM" id="SSF48371">
    <property type="entry name" value="ARM repeat"/>
    <property type="match status" value="1"/>
</dbReference>
<protein>
    <recommendedName>
        <fullName evidence="2">Protein HGH1 homolog</fullName>
    </recommendedName>
</protein>
<dbReference type="PANTHER" id="PTHR13387">
    <property type="entry name" value="PROTEIN HGH1 HOMOLOG"/>
    <property type="match status" value="1"/>
</dbReference>
<evidence type="ECO:0000256" key="3">
    <source>
        <dbReference type="SAM" id="MobiDB-lite"/>
    </source>
</evidence>
<proteinExistence type="inferred from homology"/>
<dbReference type="Proteomes" id="UP000007635">
    <property type="component" value="Chromosome XVII"/>
</dbReference>
<feature type="compositionally biased region" description="Basic and acidic residues" evidence="3">
    <location>
        <begin position="390"/>
        <end position="402"/>
    </location>
</feature>
<evidence type="ECO:0000259" key="5">
    <source>
        <dbReference type="Pfam" id="PF04064"/>
    </source>
</evidence>
<dbReference type="Pfam" id="PF04063">
    <property type="entry name" value="DUF383"/>
    <property type="match status" value="1"/>
</dbReference>
<organism evidence="6 7">
    <name type="scientific">Gasterosteus aculeatus aculeatus</name>
    <name type="common">three-spined stickleback</name>
    <dbReference type="NCBI Taxonomy" id="481459"/>
    <lineage>
        <taxon>Eukaryota</taxon>
        <taxon>Metazoa</taxon>
        <taxon>Chordata</taxon>
        <taxon>Craniata</taxon>
        <taxon>Vertebrata</taxon>
        <taxon>Euteleostomi</taxon>
        <taxon>Actinopterygii</taxon>
        <taxon>Neopterygii</taxon>
        <taxon>Teleostei</taxon>
        <taxon>Neoteleostei</taxon>
        <taxon>Acanthomorphata</taxon>
        <taxon>Eupercaria</taxon>
        <taxon>Perciformes</taxon>
        <taxon>Cottioidei</taxon>
        <taxon>Gasterosteales</taxon>
        <taxon>Gasterosteidae</taxon>
        <taxon>Gasterosteus</taxon>
    </lineage>
</organism>
<feature type="region of interest" description="Disordered" evidence="3">
    <location>
        <begin position="373"/>
        <end position="416"/>
    </location>
</feature>
<dbReference type="AlphaFoldDB" id="G3NIY1"/>
<dbReference type="PANTHER" id="PTHR13387:SF9">
    <property type="entry name" value="PROTEIN HGH1 HOMOLOG"/>
    <property type="match status" value="1"/>
</dbReference>
<evidence type="ECO:0000256" key="1">
    <source>
        <dbReference type="ARBA" id="ARBA00006712"/>
    </source>
</evidence>
<dbReference type="GeneTree" id="ENSGT00390000016546"/>
<evidence type="ECO:0000313" key="6">
    <source>
        <dbReference type="Ensembl" id="ENSGACP00000005291.3"/>
    </source>
</evidence>
<dbReference type="InterPro" id="IPR007206">
    <property type="entry name" value="Protein_HGH1_C"/>
</dbReference>
<reference evidence="6 7" key="1">
    <citation type="journal article" date="2021" name="G3 (Bethesda)">
        <title>Improved contiguity of the threespine stickleback genome using long-read sequencing.</title>
        <authorList>
            <person name="Nath S."/>
            <person name="Shaw D.E."/>
            <person name="White M.A."/>
        </authorList>
    </citation>
    <scope>NUCLEOTIDE SEQUENCE [LARGE SCALE GENOMIC DNA]</scope>
    <source>
        <strain evidence="6 7">Lake Benthic</strain>
    </source>
</reference>
<dbReference type="Gene3D" id="1.25.10.10">
    <property type="entry name" value="Leucine-rich Repeat Variant"/>
    <property type="match status" value="1"/>
</dbReference>
<dbReference type="InterPro" id="IPR016024">
    <property type="entry name" value="ARM-type_fold"/>
</dbReference>
<evidence type="ECO:0000259" key="4">
    <source>
        <dbReference type="Pfam" id="PF04063"/>
    </source>
</evidence>
<keyword evidence="7" id="KW-1185">Reference proteome</keyword>
<evidence type="ECO:0000313" key="7">
    <source>
        <dbReference type="Proteomes" id="UP000007635"/>
    </source>
</evidence>
<evidence type="ECO:0000256" key="2">
    <source>
        <dbReference type="ARBA" id="ARBA00014076"/>
    </source>
</evidence>
<dbReference type="InterPro" id="IPR011989">
    <property type="entry name" value="ARM-like"/>
</dbReference>
<sequence length="416" mass="47027">MLSETEAAELLSFLSPETRPDVKGQTTEYILGMSGNRDGCRFLRSKADLLHAVFALTSDPSIAIVKDCYHILINLSADETLHQVISPDSSADCRLNLHLALTVQHYRSSLIQVLVADVKVLPVLLKKLLDPEYVFADQICSILSNLTRHTKTCKTVLKVLQEEAGLSQLVTIFCTEGYNKKANFHYLGPLLSNLTQLPEARDYMMDKDRCVIQRLLPFTQYQASVVRRGGVVGTLRNCCFDHARHEWLLSDAVDILPFLLLPLAGPEELTEEENEGLPVDLQYLPEDKKREDDPDIRKMLLETLLLLTATGGGRNALKDKSVYPIMREFHRWEKDVHVTAACEKLVQVLIGDEPEQGMENLMEVDIPEDVEVKLKEADVKEQEELEKEQEEMRQEEEKKKSDAPGTDKGQDDGLTR</sequence>